<evidence type="ECO:0000313" key="1">
    <source>
        <dbReference type="EMBL" id="MCI61670.1"/>
    </source>
</evidence>
<comment type="caution">
    <text evidence="1">The sequence shown here is derived from an EMBL/GenBank/DDBJ whole genome shotgun (WGS) entry which is preliminary data.</text>
</comment>
<dbReference type="AlphaFoldDB" id="A0A392TNE4"/>
<reference evidence="1 2" key="1">
    <citation type="journal article" date="2018" name="Front. Plant Sci.">
        <title>Red Clover (Trifolium pratense) and Zigzag Clover (T. medium) - A Picture of Genomic Similarities and Differences.</title>
        <authorList>
            <person name="Dluhosova J."/>
            <person name="Istvanek J."/>
            <person name="Nedelnik J."/>
            <person name="Repkova J."/>
        </authorList>
    </citation>
    <scope>NUCLEOTIDE SEQUENCE [LARGE SCALE GENOMIC DNA]</scope>
    <source>
        <strain evidence="2">cv. 10/8</strain>
        <tissue evidence="1">Leaf</tissue>
    </source>
</reference>
<name>A0A392TNE4_9FABA</name>
<accession>A0A392TNE4</accession>
<feature type="non-terminal residue" evidence="1">
    <location>
        <position position="1"/>
    </location>
</feature>
<protein>
    <submittedName>
        <fullName evidence="1">Uncharacterized protein</fullName>
    </submittedName>
</protein>
<dbReference type="EMBL" id="LXQA010603979">
    <property type="protein sequence ID" value="MCI61670.1"/>
    <property type="molecule type" value="Genomic_DNA"/>
</dbReference>
<evidence type="ECO:0000313" key="2">
    <source>
        <dbReference type="Proteomes" id="UP000265520"/>
    </source>
</evidence>
<proteinExistence type="predicted"/>
<keyword evidence="2" id="KW-1185">Reference proteome</keyword>
<dbReference type="Proteomes" id="UP000265520">
    <property type="component" value="Unassembled WGS sequence"/>
</dbReference>
<sequence length="37" mass="4083">DSTISKGFITAVLAYEARTQTRTPRHDTDTDTATPLM</sequence>
<organism evidence="1 2">
    <name type="scientific">Trifolium medium</name>
    <dbReference type="NCBI Taxonomy" id="97028"/>
    <lineage>
        <taxon>Eukaryota</taxon>
        <taxon>Viridiplantae</taxon>
        <taxon>Streptophyta</taxon>
        <taxon>Embryophyta</taxon>
        <taxon>Tracheophyta</taxon>
        <taxon>Spermatophyta</taxon>
        <taxon>Magnoliopsida</taxon>
        <taxon>eudicotyledons</taxon>
        <taxon>Gunneridae</taxon>
        <taxon>Pentapetalae</taxon>
        <taxon>rosids</taxon>
        <taxon>fabids</taxon>
        <taxon>Fabales</taxon>
        <taxon>Fabaceae</taxon>
        <taxon>Papilionoideae</taxon>
        <taxon>50 kb inversion clade</taxon>
        <taxon>NPAAA clade</taxon>
        <taxon>Hologalegina</taxon>
        <taxon>IRL clade</taxon>
        <taxon>Trifolieae</taxon>
        <taxon>Trifolium</taxon>
    </lineage>
</organism>